<evidence type="ECO:0000256" key="3">
    <source>
        <dbReference type="ARBA" id="ARBA00022801"/>
    </source>
</evidence>
<dbReference type="InterPro" id="IPR020891">
    <property type="entry name" value="UPF0758_CS"/>
</dbReference>
<evidence type="ECO:0000313" key="8">
    <source>
        <dbReference type="EMBL" id="RZU46982.1"/>
    </source>
</evidence>
<keyword evidence="1" id="KW-0645">Protease</keyword>
<dbReference type="PANTHER" id="PTHR30471">
    <property type="entry name" value="DNA REPAIR PROTEIN RADC"/>
    <property type="match status" value="1"/>
</dbReference>
<gene>
    <name evidence="8" type="ORF">EV700_1369</name>
</gene>
<dbReference type="EMBL" id="SHKX01000011">
    <property type="protein sequence ID" value="RZU46982.1"/>
    <property type="molecule type" value="Genomic_DNA"/>
</dbReference>
<dbReference type="SUPFAM" id="SSF47781">
    <property type="entry name" value="RuvA domain 2-like"/>
    <property type="match status" value="1"/>
</dbReference>
<dbReference type="Proteomes" id="UP000292423">
    <property type="component" value="Unassembled WGS sequence"/>
</dbReference>
<keyword evidence="3" id="KW-0378">Hydrolase</keyword>
<dbReference type="PROSITE" id="PS50249">
    <property type="entry name" value="MPN"/>
    <property type="match status" value="1"/>
</dbReference>
<dbReference type="InterPro" id="IPR010994">
    <property type="entry name" value="RuvA_2-like"/>
</dbReference>
<evidence type="ECO:0000256" key="6">
    <source>
        <dbReference type="RuleBase" id="RU003797"/>
    </source>
</evidence>
<dbReference type="Pfam" id="PF04002">
    <property type="entry name" value="RadC"/>
    <property type="match status" value="1"/>
</dbReference>
<dbReference type="AlphaFoldDB" id="A0A4Q7Z8Y7"/>
<dbReference type="GO" id="GO:0008237">
    <property type="term" value="F:metallopeptidase activity"/>
    <property type="evidence" value="ECO:0007669"/>
    <property type="project" value="UniProtKB-KW"/>
</dbReference>
<organism evidence="8 9">
    <name type="scientific">Fluviicoccus keumensis</name>
    <dbReference type="NCBI Taxonomy" id="1435465"/>
    <lineage>
        <taxon>Bacteria</taxon>
        <taxon>Pseudomonadati</taxon>
        <taxon>Pseudomonadota</taxon>
        <taxon>Gammaproteobacteria</taxon>
        <taxon>Moraxellales</taxon>
        <taxon>Moraxellaceae</taxon>
        <taxon>Fluviicoccus</taxon>
    </lineage>
</organism>
<evidence type="ECO:0000313" key="9">
    <source>
        <dbReference type="Proteomes" id="UP000292423"/>
    </source>
</evidence>
<dbReference type="PANTHER" id="PTHR30471:SF3">
    <property type="entry name" value="UPF0758 PROTEIN YEES-RELATED"/>
    <property type="match status" value="1"/>
</dbReference>
<dbReference type="GO" id="GO:0006508">
    <property type="term" value="P:proteolysis"/>
    <property type="evidence" value="ECO:0007669"/>
    <property type="project" value="UniProtKB-KW"/>
</dbReference>
<keyword evidence="2" id="KW-0479">Metal-binding</keyword>
<name>A0A4Q7Z8Y7_9GAMM</name>
<keyword evidence="5" id="KW-0482">Metalloprotease</keyword>
<evidence type="ECO:0000256" key="5">
    <source>
        <dbReference type="ARBA" id="ARBA00023049"/>
    </source>
</evidence>
<dbReference type="PROSITE" id="PS01302">
    <property type="entry name" value="UPF0758"/>
    <property type="match status" value="1"/>
</dbReference>
<evidence type="ECO:0000259" key="7">
    <source>
        <dbReference type="PROSITE" id="PS50249"/>
    </source>
</evidence>
<proteinExistence type="inferred from homology"/>
<comment type="similarity">
    <text evidence="6">Belongs to the UPF0758 family.</text>
</comment>
<dbReference type="InterPro" id="IPR025657">
    <property type="entry name" value="RadC_JAB"/>
</dbReference>
<evidence type="ECO:0000256" key="1">
    <source>
        <dbReference type="ARBA" id="ARBA00022670"/>
    </source>
</evidence>
<keyword evidence="4" id="KW-0862">Zinc</keyword>
<sequence>MSITDWPADERPREKLLHRGPHFLSDAELLAVFLRTGTTRKTAVDIGRDLIGRFGSLRNLLESDAASVMAQEGIGPAKYALLIASLELGRRHLEQTLTAGDLLTSPGMVRSFLRSRLRHQRHEVFAALFLDTQNRLLSFEELFQGTLDSCAVHPREVVKRAIALHAAAVIFAHNHPSGHAEPSVADRQITERLKSALALVDVRVLDHLVVGDGDITSLAERGWI</sequence>
<keyword evidence="9" id="KW-1185">Reference proteome</keyword>
<evidence type="ECO:0000256" key="2">
    <source>
        <dbReference type="ARBA" id="ARBA00022723"/>
    </source>
</evidence>
<dbReference type="RefSeq" id="WP_130412084.1">
    <property type="nucleotide sequence ID" value="NZ_SHKX01000011.1"/>
</dbReference>
<dbReference type="GO" id="GO:0046872">
    <property type="term" value="F:metal ion binding"/>
    <property type="evidence" value="ECO:0007669"/>
    <property type="project" value="UniProtKB-KW"/>
</dbReference>
<reference evidence="8 9" key="1">
    <citation type="submission" date="2019-02" db="EMBL/GenBank/DDBJ databases">
        <title>Genomic Encyclopedia of Type Strains, Phase IV (KMG-IV): sequencing the most valuable type-strain genomes for metagenomic binning, comparative biology and taxonomic classification.</title>
        <authorList>
            <person name="Goeker M."/>
        </authorList>
    </citation>
    <scope>NUCLEOTIDE SEQUENCE [LARGE SCALE GENOMIC DNA]</scope>
    <source>
        <strain evidence="8 9">DSM 105135</strain>
    </source>
</reference>
<protein>
    <submittedName>
        <fullName evidence="8">DNA repair protein RadC</fullName>
    </submittedName>
</protein>
<dbReference type="Gene3D" id="3.40.140.10">
    <property type="entry name" value="Cytidine Deaminase, domain 2"/>
    <property type="match status" value="1"/>
</dbReference>
<dbReference type="OrthoDB" id="9804482at2"/>
<dbReference type="Pfam" id="PF20582">
    <property type="entry name" value="UPF0758_N"/>
    <property type="match status" value="1"/>
</dbReference>
<dbReference type="InterPro" id="IPR037518">
    <property type="entry name" value="MPN"/>
</dbReference>
<dbReference type="InterPro" id="IPR001405">
    <property type="entry name" value="UPF0758"/>
</dbReference>
<dbReference type="InterPro" id="IPR046778">
    <property type="entry name" value="UPF0758_N"/>
</dbReference>
<dbReference type="NCBIfam" id="TIGR00608">
    <property type="entry name" value="radc"/>
    <property type="match status" value="1"/>
</dbReference>
<feature type="domain" description="MPN" evidence="7">
    <location>
        <begin position="102"/>
        <end position="224"/>
    </location>
</feature>
<comment type="caution">
    <text evidence="8">The sequence shown here is derived from an EMBL/GenBank/DDBJ whole genome shotgun (WGS) entry which is preliminary data.</text>
</comment>
<dbReference type="NCBIfam" id="NF000642">
    <property type="entry name" value="PRK00024.1"/>
    <property type="match status" value="1"/>
</dbReference>
<accession>A0A4Q7Z8Y7</accession>
<evidence type="ECO:0000256" key="4">
    <source>
        <dbReference type="ARBA" id="ARBA00022833"/>
    </source>
</evidence>
<dbReference type="CDD" id="cd08071">
    <property type="entry name" value="MPN_DUF2466"/>
    <property type="match status" value="1"/>
</dbReference>